<sequence length="120" mass="13133">MSEPRPAAPDRGRHLLKVINMKNSKVSALTSEHFQRLMEHAYAGFELDCKQACRGLKVSMAVNVFGLGTLLPNNFAEETAVPPADAHPAVDDALPTMPVVAKRVLAQRNRSIDGAESFHR</sequence>
<reference evidence="1" key="1">
    <citation type="submission" date="2024-05" db="EMBL/GenBank/DDBJ databases">
        <title>Draft genome sequence of Pseudomonas iranensis M7D1.</title>
        <authorList>
            <person name="Miller S.L."/>
            <person name="Nsubuga A."/>
            <person name="Lu N."/>
            <person name="King J."/>
            <person name="Shears P."/>
            <person name="Lawson P.A."/>
        </authorList>
    </citation>
    <scope>NUCLEOTIDE SEQUENCE</scope>
    <source>
        <strain evidence="1">M7D1</strain>
    </source>
</reference>
<dbReference type="AlphaFoldDB" id="A0AAU7F454"/>
<evidence type="ECO:0000313" key="1">
    <source>
        <dbReference type="EMBL" id="XBL98671.1"/>
    </source>
</evidence>
<proteinExistence type="predicted"/>
<protein>
    <submittedName>
        <fullName evidence="1">Uncharacterized protein</fullName>
    </submittedName>
</protein>
<accession>A0AAU7F454</accession>
<organism evidence="1">
    <name type="scientific">Pseudomonas iranensis</name>
    <dbReference type="NCBI Taxonomy" id="2745503"/>
    <lineage>
        <taxon>Bacteria</taxon>
        <taxon>Pseudomonadati</taxon>
        <taxon>Pseudomonadota</taxon>
        <taxon>Gammaproteobacteria</taxon>
        <taxon>Pseudomonadales</taxon>
        <taxon>Pseudomonadaceae</taxon>
        <taxon>Pseudomonas</taxon>
    </lineage>
</organism>
<dbReference type="EMBL" id="CP157354">
    <property type="protein sequence ID" value="XBL98671.1"/>
    <property type="molecule type" value="Genomic_DNA"/>
</dbReference>
<name>A0AAU7F454_9PSED</name>
<gene>
    <name evidence="1" type="ORF">ABHN08_12170</name>
</gene>